<dbReference type="InterPro" id="IPR050612">
    <property type="entry name" value="Prok_Mopterin_Oxidored"/>
</dbReference>
<dbReference type="GO" id="GO:0016491">
    <property type="term" value="F:oxidoreductase activity"/>
    <property type="evidence" value="ECO:0007669"/>
    <property type="project" value="UniProtKB-KW"/>
</dbReference>
<dbReference type="SUPFAM" id="SSF50692">
    <property type="entry name" value="ADC-like"/>
    <property type="match status" value="1"/>
</dbReference>
<dbReference type="InterPro" id="IPR009010">
    <property type="entry name" value="Asp_de-COase-like_dom_sf"/>
</dbReference>
<feature type="region of interest" description="Disordered" evidence="7">
    <location>
        <begin position="85"/>
        <end position="105"/>
    </location>
</feature>
<dbReference type="Gene3D" id="3.40.228.10">
    <property type="entry name" value="Dimethylsulfoxide Reductase, domain 2"/>
    <property type="match status" value="1"/>
</dbReference>
<evidence type="ECO:0000256" key="2">
    <source>
        <dbReference type="ARBA" id="ARBA00022723"/>
    </source>
</evidence>
<dbReference type="NCBIfam" id="TIGR01409">
    <property type="entry name" value="TAT_signal_seq"/>
    <property type="match status" value="1"/>
</dbReference>
<keyword evidence="2" id="KW-0479">Metal-binding</keyword>
<dbReference type="GO" id="GO:0009061">
    <property type="term" value="P:anaerobic respiration"/>
    <property type="evidence" value="ECO:0007669"/>
    <property type="project" value="TreeGrafter"/>
</dbReference>
<evidence type="ECO:0000256" key="3">
    <source>
        <dbReference type="ARBA" id="ARBA00022729"/>
    </source>
</evidence>
<dbReference type="GO" id="GO:0030288">
    <property type="term" value="C:outer membrane-bounded periplasmic space"/>
    <property type="evidence" value="ECO:0007669"/>
    <property type="project" value="TreeGrafter"/>
</dbReference>
<reference evidence="10" key="3">
    <citation type="journal article" date="2019" name="Microbiol. Resour. Announc.">
        <title>Draft Genome Sequences of Type Strains of Gordonibacter faecihominis, Paraeggerthella hongkongensis, Parvibacter caecicola,Slackia equolifaciens, Slackia faecicanis, and Slackia isoflavoniconvertens.</title>
        <authorList>
            <person name="Danylec N."/>
            <person name="Stoll D.A."/>
            <person name="Dotsch A."/>
            <person name="Huch M."/>
        </authorList>
    </citation>
    <scope>NUCLEOTIDE SEQUENCE</scope>
    <source>
        <strain evidence="10">DSM 16107</strain>
    </source>
</reference>
<dbReference type="Pfam" id="PF01568">
    <property type="entry name" value="Molydop_binding"/>
    <property type="match status" value="1"/>
</dbReference>
<dbReference type="PROSITE" id="PS51669">
    <property type="entry name" value="4FE4S_MOW_BIS_MGD"/>
    <property type="match status" value="1"/>
</dbReference>
<evidence type="ECO:0000313" key="9">
    <source>
        <dbReference type="EMBL" id="RDB71053.1"/>
    </source>
</evidence>
<keyword evidence="3" id="KW-0732">Signal</keyword>
<dbReference type="InterPro" id="IPR006963">
    <property type="entry name" value="Mopterin_OxRdtase_4Fe-4S_dom"/>
</dbReference>
<dbReference type="AlphaFoldDB" id="A0A3N0J380"/>
<organism evidence="10 12">
    <name type="scientific">Eggerthella sinensis</name>
    <dbReference type="NCBI Taxonomy" id="242230"/>
    <lineage>
        <taxon>Bacteria</taxon>
        <taxon>Bacillati</taxon>
        <taxon>Actinomycetota</taxon>
        <taxon>Coriobacteriia</taxon>
        <taxon>Eggerthellales</taxon>
        <taxon>Eggerthellaceae</taxon>
        <taxon>Eggerthella</taxon>
    </lineage>
</organism>
<name>A0A3N0J380_9ACTN</name>
<dbReference type="Gene3D" id="2.40.40.20">
    <property type="match status" value="1"/>
</dbReference>
<dbReference type="EMBL" id="QICC01000002">
    <property type="protein sequence ID" value="RNM43220.1"/>
    <property type="molecule type" value="Genomic_DNA"/>
</dbReference>
<evidence type="ECO:0000256" key="6">
    <source>
        <dbReference type="ARBA" id="ARBA00023014"/>
    </source>
</evidence>
<dbReference type="Proteomes" id="UP000253817">
    <property type="component" value="Unassembled WGS sequence"/>
</dbReference>
<feature type="compositionally biased region" description="Polar residues" evidence="7">
    <location>
        <begin position="829"/>
        <end position="846"/>
    </location>
</feature>
<dbReference type="GO" id="GO:0051536">
    <property type="term" value="F:iron-sulfur cluster binding"/>
    <property type="evidence" value="ECO:0007669"/>
    <property type="project" value="UniProtKB-KW"/>
</dbReference>
<comment type="similarity">
    <text evidence="1">Belongs to the prokaryotic molybdopterin-containing oxidoreductase family.</text>
</comment>
<dbReference type="SUPFAM" id="SSF53706">
    <property type="entry name" value="Formate dehydrogenase/DMSO reductase, domains 1-3"/>
    <property type="match status" value="1"/>
</dbReference>
<dbReference type="InterPro" id="IPR006311">
    <property type="entry name" value="TAT_signal"/>
</dbReference>
<dbReference type="Gene3D" id="3.40.50.740">
    <property type="match status" value="2"/>
</dbReference>
<evidence type="ECO:0000313" key="10">
    <source>
        <dbReference type="EMBL" id="RNM43220.1"/>
    </source>
</evidence>
<evidence type="ECO:0000259" key="8">
    <source>
        <dbReference type="PROSITE" id="PS51669"/>
    </source>
</evidence>
<evidence type="ECO:0000256" key="1">
    <source>
        <dbReference type="ARBA" id="ARBA00010312"/>
    </source>
</evidence>
<dbReference type="Pfam" id="PF00384">
    <property type="entry name" value="Molybdopterin"/>
    <property type="match status" value="1"/>
</dbReference>
<keyword evidence="4" id="KW-0560">Oxidoreductase</keyword>
<evidence type="ECO:0000313" key="12">
    <source>
        <dbReference type="Proteomes" id="UP000270112"/>
    </source>
</evidence>
<accession>A0A3N0J380</accession>
<keyword evidence="11" id="KW-1185">Reference proteome</keyword>
<protein>
    <submittedName>
        <fullName evidence="10">Dimethyl sulfoxide reductase subunit A</fullName>
    </submittedName>
</protein>
<proteinExistence type="inferred from homology"/>
<dbReference type="EMBL" id="PPTT01000003">
    <property type="protein sequence ID" value="RDB71053.1"/>
    <property type="molecule type" value="Genomic_DNA"/>
</dbReference>
<feature type="region of interest" description="Disordered" evidence="7">
    <location>
        <begin position="826"/>
        <end position="846"/>
    </location>
</feature>
<dbReference type="RefSeq" id="WP_114545083.1">
    <property type="nucleotide sequence ID" value="NZ_PPTT01000003.1"/>
</dbReference>
<keyword evidence="6" id="KW-0411">Iron-sulfur</keyword>
<gene>
    <name evidence="9" type="ORF">C1876_02095</name>
    <name evidence="10" type="ORF">DMP09_00710</name>
</gene>
<dbReference type="InterPro" id="IPR006657">
    <property type="entry name" value="MoPterin_dinucl-bd_dom"/>
</dbReference>
<dbReference type="InterPro" id="IPR019546">
    <property type="entry name" value="TAT_signal_bac_arc"/>
</dbReference>
<dbReference type="PROSITE" id="PS51257">
    <property type="entry name" value="PROKAR_LIPOPROTEIN"/>
    <property type="match status" value="1"/>
</dbReference>
<feature type="compositionally biased region" description="Basic and acidic residues" evidence="7">
    <location>
        <begin position="235"/>
        <end position="245"/>
    </location>
</feature>
<feature type="domain" description="4Fe-4S Mo/W bis-MGD-type" evidence="8">
    <location>
        <begin position="55"/>
        <end position="117"/>
    </location>
</feature>
<reference evidence="9 11" key="1">
    <citation type="journal article" date="2018" name="Elife">
        <title>Discovery and characterization of a prevalent human gut bacterial enzyme sufficient for the inactivation of a family of plant toxins.</title>
        <authorList>
            <person name="Koppel N."/>
            <person name="Bisanz J.E."/>
            <person name="Pandelia M.E."/>
            <person name="Turnbaugh P.J."/>
            <person name="Balskus E.P."/>
        </authorList>
    </citation>
    <scope>NUCLEOTIDE SEQUENCE [LARGE SCALE GENOMIC DNA]</scope>
    <source>
        <strain evidence="9 11">DSM 16107</strain>
    </source>
</reference>
<dbReference type="PROSITE" id="PS51318">
    <property type="entry name" value="TAT"/>
    <property type="match status" value="1"/>
</dbReference>
<dbReference type="GO" id="GO:0009055">
    <property type="term" value="F:electron transfer activity"/>
    <property type="evidence" value="ECO:0007669"/>
    <property type="project" value="TreeGrafter"/>
</dbReference>
<feature type="region of interest" description="Disordered" evidence="7">
    <location>
        <begin position="226"/>
        <end position="245"/>
    </location>
</feature>
<keyword evidence="5" id="KW-0408">Iron</keyword>
<evidence type="ECO:0000256" key="4">
    <source>
        <dbReference type="ARBA" id="ARBA00023002"/>
    </source>
</evidence>
<evidence type="ECO:0000256" key="7">
    <source>
        <dbReference type="SAM" id="MobiDB-lite"/>
    </source>
</evidence>
<sequence>MESKATTALSRRGFVKASAAATAAIALSGTLAGCETAVKKTEETDEAFASSLTEGEWKSAACWHNCGGRCVNKVLVQDGVVVRQKTDDTHPDDDPDFPQQRACARGHSQRHQVFGADRLRYPMKRKSWQPGGKEINGHLRGIDEWERISWDEAIDIAVSEIKRIREAYGPEAVFSPSGKEIQRALALSGGFTPRWGQYSWGGWTETYAFVAGDDSGEPNSPNIFEQRPSSAKNYSGHERTGANDGNDRIRLRKSELIVLWGCNPAVSGGGNPPYNYLQAKKAGAKFICVDPIYSDSARIFDAQWIPCRPSTDITLIFGMMYTMLDEGLHKQEYLDKYCIGFDAEHMPEGADPQDNFKDYLLGTYDGTPKTPEWASEICGVEPDVIREFARQYATAKSCAIVSGGAPARTNCGEDYAHAILTLAMMSGNMGNPAGGVAPTMHKYSGNGGPRLVECGTDGIGRKMDNACKTRLNNGNMWRAILDGEYLDNGETKPITVKAIIHGGDGATLSQNLGSGGMGIEAHRAVEFVMAQYYDLTTDAKYSDLVLPVTTKWEQDGGVDYGNREIAIVYSRICEPLYEAKDDFWIARQIGKGLGANEEEVEPKSMAQRFFDSVAGTKVCTDDGTKYEPLVTITQEKIDELGVQGEPQTGRVEYDQFLADGVYQFPRKENDKFEFTAFEDYIADPEAHPLNTKSGKFEIYCESLAEKIEGIGFSTKHAHPYYEPPVEGYEAGIADGYPFQLANFHYQRRAHSNLDNVPWLRRAFAQEFWMNASDAAELGIADGDIAKVTSRHGTVLRPVYATERMRPGACLLGEGAWMEFDEDGNDRAGATNTLTGQNPTGEGHSGFNSCNVRIEKYNGTLEADYTWPQRIFFAEEGK</sequence>
<comment type="caution">
    <text evidence="10">The sequence shown here is derived from an EMBL/GenBank/DDBJ whole genome shotgun (WGS) entry which is preliminary data.</text>
</comment>
<dbReference type="GO" id="GO:0030151">
    <property type="term" value="F:molybdenum ion binding"/>
    <property type="evidence" value="ECO:0007669"/>
    <property type="project" value="TreeGrafter"/>
</dbReference>
<dbReference type="PANTHER" id="PTHR43742:SF3">
    <property type="entry name" value="DIMETHYL SULFOXIDE REDUCTASE DMSA"/>
    <property type="match status" value="1"/>
</dbReference>
<dbReference type="GO" id="GO:0043546">
    <property type="term" value="F:molybdopterin cofactor binding"/>
    <property type="evidence" value="ECO:0007669"/>
    <property type="project" value="InterPro"/>
</dbReference>
<dbReference type="Proteomes" id="UP000270112">
    <property type="component" value="Unassembled WGS sequence"/>
</dbReference>
<evidence type="ECO:0000256" key="5">
    <source>
        <dbReference type="ARBA" id="ARBA00023004"/>
    </source>
</evidence>
<dbReference type="InterPro" id="IPR006656">
    <property type="entry name" value="Mopterin_OxRdtase"/>
</dbReference>
<evidence type="ECO:0000313" key="11">
    <source>
        <dbReference type="Proteomes" id="UP000253817"/>
    </source>
</evidence>
<reference evidence="12" key="2">
    <citation type="submission" date="2018-05" db="EMBL/GenBank/DDBJ databases">
        <title>Genome Sequencing of selected type strains of the family Eggerthellaceae.</title>
        <authorList>
            <person name="Danylec N."/>
            <person name="Stoll D.A."/>
            <person name="Doetsch A."/>
            <person name="Huch M."/>
        </authorList>
    </citation>
    <scope>NUCLEOTIDE SEQUENCE [LARGE SCALE GENOMIC DNA]</scope>
    <source>
        <strain evidence="12">DSM 16107</strain>
    </source>
</reference>
<dbReference type="OrthoDB" id="9759518at2"/>
<dbReference type="PANTHER" id="PTHR43742">
    <property type="entry name" value="TRIMETHYLAMINE-N-OXIDE REDUCTASE"/>
    <property type="match status" value="1"/>
</dbReference>